<feature type="domain" description="Enoyl reductase (ER)" evidence="1">
    <location>
        <begin position="16"/>
        <end position="337"/>
    </location>
</feature>
<evidence type="ECO:0000259" key="1">
    <source>
        <dbReference type="SMART" id="SM00829"/>
    </source>
</evidence>
<dbReference type="SUPFAM" id="SSF50129">
    <property type="entry name" value="GroES-like"/>
    <property type="match status" value="1"/>
</dbReference>
<dbReference type="AlphaFoldDB" id="A0A164WQF9"/>
<dbReference type="EMBL" id="KV419402">
    <property type="protein sequence ID" value="KZS95260.1"/>
    <property type="molecule type" value="Genomic_DNA"/>
</dbReference>
<dbReference type="Proteomes" id="UP000076722">
    <property type="component" value="Unassembled WGS sequence"/>
</dbReference>
<dbReference type="Gene3D" id="3.90.180.10">
    <property type="entry name" value="Medium-chain alcohol dehydrogenases, catalytic domain"/>
    <property type="match status" value="1"/>
</dbReference>
<dbReference type="SMART" id="SM00829">
    <property type="entry name" value="PKS_ER"/>
    <property type="match status" value="1"/>
</dbReference>
<dbReference type="InterPro" id="IPR047122">
    <property type="entry name" value="Trans-enoyl_RdTase-like"/>
</dbReference>
<dbReference type="CDD" id="cd08249">
    <property type="entry name" value="enoyl_reductase_like"/>
    <property type="match status" value="1"/>
</dbReference>
<dbReference type="Gene3D" id="3.40.50.720">
    <property type="entry name" value="NAD(P)-binding Rossmann-like Domain"/>
    <property type="match status" value="1"/>
</dbReference>
<dbReference type="InterPro" id="IPR011032">
    <property type="entry name" value="GroES-like_sf"/>
</dbReference>
<dbReference type="Pfam" id="PF00107">
    <property type="entry name" value="ADH_zinc_N"/>
    <property type="match status" value="1"/>
</dbReference>
<dbReference type="PANTHER" id="PTHR45348:SF2">
    <property type="entry name" value="ZINC-TYPE ALCOHOL DEHYDROGENASE-LIKE PROTEIN C2E1P3.01"/>
    <property type="match status" value="1"/>
</dbReference>
<reference evidence="2 3" key="1">
    <citation type="journal article" date="2016" name="Mol. Biol. Evol.">
        <title>Comparative Genomics of Early-Diverging Mushroom-Forming Fungi Provides Insights into the Origins of Lignocellulose Decay Capabilities.</title>
        <authorList>
            <person name="Nagy L.G."/>
            <person name="Riley R."/>
            <person name="Tritt A."/>
            <person name="Adam C."/>
            <person name="Daum C."/>
            <person name="Floudas D."/>
            <person name="Sun H."/>
            <person name="Yadav J.S."/>
            <person name="Pangilinan J."/>
            <person name="Larsson K.H."/>
            <person name="Matsuura K."/>
            <person name="Barry K."/>
            <person name="Labutti K."/>
            <person name="Kuo R."/>
            <person name="Ohm R.A."/>
            <person name="Bhattacharya S.S."/>
            <person name="Shirouzu T."/>
            <person name="Yoshinaga Y."/>
            <person name="Martin F.M."/>
            <person name="Grigoriev I.V."/>
            <person name="Hibbett D.S."/>
        </authorList>
    </citation>
    <scope>NUCLEOTIDE SEQUENCE [LARGE SCALE GENOMIC DNA]</scope>
    <source>
        <strain evidence="2 3">HHB9708</strain>
    </source>
</reference>
<gene>
    <name evidence="2" type="ORF">SISNIDRAFT_494601</name>
</gene>
<dbReference type="InterPro" id="IPR036291">
    <property type="entry name" value="NAD(P)-bd_dom_sf"/>
</dbReference>
<organism evidence="2 3">
    <name type="scientific">Sistotremastrum niveocremeum HHB9708</name>
    <dbReference type="NCBI Taxonomy" id="1314777"/>
    <lineage>
        <taxon>Eukaryota</taxon>
        <taxon>Fungi</taxon>
        <taxon>Dikarya</taxon>
        <taxon>Basidiomycota</taxon>
        <taxon>Agaricomycotina</taxon>
        <taxon>Agaricomycetes</taxon>
        <taxon>Sistotremastrales</taxon>
        <taxon>Sistotremastraceae</taxon>
        <taxon>Sertulicium</taxon>
        <taxon>Sertulicium niveocremeum</taxon>
    </lineage>
</organism>
<dbReference type="InterPro" id="IPR020843">
    <property type="entry name" value="ER"/>
</dbReference>
<dbReference type="OrthoDB" id="10257049at2759"/>
<name>A0A164WQF9_9AGAM</name>
<dbReference type="PANTHER" id="PTHR45348">
    <property type="entry name" value="HYPOTHETICAL OXIDOREDUCTASE (EUROFUNG)"/>
    <property type="match status" value="1"/>
</dbReference>
<keyword evidence="3" id="KW-1185">Reference proteome</keyword>
<dbReference type="GO" id="GO:0016651">
    <property type="term" value="F:oxidoreductase activity, acting on NAD(P)H"/>
    <property type="evidence" value="ECO:0007669"/>
    <property type="project" value="InterPro"/>
</dbReference>
<dbReference type="InterPro" id="IPR013149">
    <property type="entry name" value="ADH-like_C"/>
</dbReference>
<evidence type="ECO:0000313" key="2">
    <source>
        <dbReference type="EMBL" id="KZS95260.1"/>
    </source>
</evidence>
<dbReference type="Pfam" id="PF08240">
    <property type="entry name" value="ADH_N"/>
    <property type="match status" value="1"/>
</dbReference>
<dbReference type="STRING" id="1314777.A0A164WQF9"/>
<sequence length="345" mass="36662">MSPIFKALVVTERKQKTPLTLADYEEPTLSEGDLLLENVAAAQNPVDAKQLDNDFGIPSIPWVLGGDVAGTVYKVGPGVTKFAVGDRVISFLERKTARHSGYQTYSIAAESRTVKLPEKYSFEAGSTIPLAYITAAAGIADVFGIDLPSPKNPNVPSYAGEPFLVWGGSGSVGAYAVQLAHSLGFTVISTASPANHEYVKSLGAKYVFDYRDADVVSKIRQAAGPNLSKVYDSVSENGSVQASVQSITSPTGGKVAIILGLPTPDPSTSNVKVVATGARKAQEVPAVGEASYWYLAELLNKGTFIPNKVKVIPKGLLGVNEGFDLQRQHKISGEKLVYRIADTPF</sequence>
<dbReference type="InterPro" id="IPR013154">
    <property type="entry name" value="ADH-like_N"/>
</dbReference>
<dbReference type="SUPFAM" id="SSF51735">
    <property type="entry name" value="NAD(P)-binding Rossmann-fold domains"/>
    <property type="match status" value="1"/>
</dbReference>
<evidence type="ECO:0000313" key="3">
    <source>
        <dbReference type="Proteomes" id="UP000076722"/>
    </source>
</evidence>
<protein>
    <submittedName>
        <fullName evidence="2">GroES-like protein</fullName>
    </submittedName>
</protein>
<accession>A0A164WQF9</accession>
<proteinExistence type="predicted"/>